<dbReference type="Proteomes" id="UP001218188">
    <property type="component" value="Unassembled WGS sequence"/>
</dbReference>
<accession>A0AAD6S1C8</accession>
<evidence type="ECO:0000313" key="1">
    <source>
        <dbReference type="EMBL" id="KAJ7019125.1"/>
    </source>
</evidence>
<sequence>MDVFNNYVGKNMRRVWVHTCREKEKEGMGGDGSAARECTYSNADTARMPSLRATLDAHSIRTRTECDAKRHGTWYLVPAALDSRGCGTMRDEGDGEHRACGLAASRSRVERGWGMESDGEGEGGWVERNCVEDAPAGAGARA</sequence>
<proteinExistence type="predicted"/>
<evidence type="ECO:0000313" key="2">
    <source>
        <dbReference type="Proteomes" id="UP001218188"/>
    </source>
</evidence>
<gene>
    <name evidence="1" type="ORF">C8F04DRAFT_1198062</name>
</gene>
<dbReference type="AlphaFoldDB" id="A0AAD6S1C8"/>
<dbReference type="EMBL" id="JARJCM010000306">
    <property type="protein sequence ID" value="KAJ7019125.1"/>
    <property type="molecule type" value="Genomic_DNA"/>
</dbReference>
<reference evidence="1" key="1">
    <citation type="submission" date="2023-03" db="EMBL/GenBank/DDBJ databases">
        <title>Massive genome expansion in bonnet fungi (Mycena s.s.) driven by repeated elements and novel gene families across ecological guilds.</title>
        <authorList>
            <consortium name="Lawrence Berkeley National Laboratory"/>
            <person name="Harder C.B."/>
            <person name="Miyauchi S."/>
            <person name="Viragh M."/>
            <person name="Kuo A."/>
            <person name="Thoen E."/>
            <person name="Andreopoulos B."/>
            <person name="Lu D."/>
            <person name="Skrede I."/>
            <person name="Drula E."/>
            <person name="Henrissat B."/>
            <person name="Morin E."/>
            <person name="Kohler A."/>
            <person name="Barry K."/>
            <person name="LaButti K."/>
            <person name="Morin E."/>
            <person name="Salamov A."/>
            <person name="Lipzen A."/>
            <person name="Mereny Z."/>
            <person name="Hegedus B."/>
            <person name="Baldrian P."/>
            <person name="Stursova M."/>
            <person name="Weitz H."/>
            <person name="Taylor A."/>
            <person name="Grigoriev I.V."/>
            <person name="Nagy L.G."/>
            <person name="Martin F."/>
            <person name="Kauserud H."/>
        </authorList>
    </citation>
    <scope>NUCLEOTIDE SEQUENCE</scope>
    <source>
        <strain evidence="1">CBHHK200</strain>
    </source>
</reference>
<name>A0AAD6S1C8_9AGAR</name>
<organism evidence="1 2">
    <name type="scientific">Mycena alexandri</name>
    <dbReference type="NCBI Taxonomy" id="1745969"/>
    <lineage>
        <taxon>Eukaryota</taxon>
        <taxon>Fungi</taxon>
        <taxon>Dikarya</taxon>
        <taxon>Basidiomycota</taxon>
        <taxon>Agaricomycotina</taxon>
        <taxon>Agaricomycetes</taxon>
        <taxon>Agaricomycetidae</taxon>
        <taxon>Agaricales</taxon>
        <taxon>Marasmiineae</taxon>
        <taxon>Mycenaceae</taxon>
        <taxon>Mycena</taxon>
    </lineage>
</organism>
<protein>
    <submittedName>
        <fullName evidence="1">Uncharacterized protein</fullName>
    </submittedName>
</protein>
<comment type="caution">
    <text evidence="1">The sequence shown here is derived from an EMBL/GenBank/DDBJ whole genome shotgun (WGS) entry which is preliminary data.</text>
</comment>
<keyword evidence="2" id="KW-1185">Reference proteome</keyword>